<evidence type="ECO:0000313" key="4">
    <source>
        <dbReference type="Proteomes" id="UP000822993"/>
    </source>
</evidence>
<evidence type="ECO:0000256" key="1">
    <source>
        <dbReference type="SAM" id="MobiDB-lite"/>
    </source>
</evidence>
<dbReference type="AlphaFoldDB" id="A0A9D5U581"/>
<sequence>MSTTDNGPANHEDGIGRALRDLVDDASLSGIGTHLDVVRRRTHRRRAAKKAALGATTACVVSALGIAAFSLPQVTQPAPVAPAESPAPAPKPSETPVAPDETPTFPPGITDAALACRQPAPAPTGDDLPAHLTVGVPDLTVRTATSAVAPVVLTFDGDARLRYVDSATGAYVVAQDGVIVSSSLPAAQSTGEATPAAGSSASWEVGVAAVATCDPAGTPTPLPAGDYEVFALHRLPLTGYSALGQDGTWGAQTTGTLFDGWLVGAPVPLTVTPEPAPVVVRDVLYADTSPVFEALREAAAAGAPAAVDLFVDEASYPVGEGPDGELTITVTPDDDIGERSRATSDDGWALIVRGGKKFMDHPEDGQSFARLVGTYSVTLDDSGGTPTFTLQVVDGGTPAEPPASTDEAVCTAYFDVMNGVEGASDATSLALDEDLLALAADTAPAASSAIYGDVRSRWVDSPRVWWALVRSVDLMRTVDLAGDSIVGACSVFWDH</sequence>
<name>A0A9D5U581_9CELL</name>
<keyword evidence="2" id="KW-1133">Transmembrane helix</keyword>
<dbReference type="EMBL" id="JACSPN010000001">
    <property type="protein sequence ID" value="MBE7698719.1"/>
    <property type="molecule type" value="Genomic_DNA"/>
</dbReference>
<keyword evidence="4" id="KW-1185">Reference proteome</keyword>
<reference evidence="3 4" key="1">
    <citation type="submission" date="2020-08" db="EMBL/GenBank/DDBJ databases">
        <title>A Genomic Blueprint of the Chicken Gut Microbiome.</title>
        <authorList>
            <person name="Gilroy R."/>
            <person name="Ravi A."/>
            <person name="Getino M."/>
            <person name="Pursley I."/>
            <person name="Horton D.L."/>
            <person name="Alikhan N.-F."/>
            <person name="Baker D."/>
            <person name="Gharbi K."/>
            <person name="Hall N."/>
            <person name="Watson M."/>
            <person name="Adriaenssens E.M."/>
            <person name="Foster-Nyarko E."/>
            <person name="Jarju S."/>
            <person name="Secka A."/>
            <person name="Antonio M."/>
            <person name="Oren A."/>
            <person name="Chaudhuri R."/>
            <person name="La Ragione R.M."/>
            <person name="Hildebrand F."/>
            <person name="Pallen M.J."/>
        </authorList>
    </citation>
    <scope>NUCLEOTIDE SEQUENCE [LARGE SCALE GENOMIC DNA]</scope>
    <source>
        <strain evidence="3 4">Sa1BUA8</strain>
    </source>
</reference>
<evidence type="ECO:0000313" key="3">
    <source>
        <dbReference type="EMBL" id="MBE7698719.1"/>
    </source>
</evidence>
<accession>A0A9D5U581</accession>
<proteinExistence type="predicted"/>
<organism evidence="3 4">
    <name type="scientific">Oerskovia douganii</name>
    <dbReference type="NCBI Taxonomy" id="2762210"/>
    <lineage>
        <taxon>Bacteria</taxon>
        <taxon>Bacillati</taxon>
        <taxon>Actinomycetota</taxon>
        <taxon>Actinomycetes</taxon>
        <taxon>Micrococcales</taxon>
        <taxon>Cellulomonadaceae</taxon>
        <taxon>Oerskovia</taxon>
    </lineage>
</organism>
<comment type="caution">
    <text evidence="3">The sequence shown here is derived from an EMBL/GenBank/DDBJ whole genome shotgun (WGS) entry which is preliminary data.</text>
</comment>
<protein>
    <submittedName>
        <fullName evidence="3">Uncharacterized protein</fullName>
    </submittedName>
</protein>
<gene>
    <name evidence="3" type="ORF">H9623_00155</name>
</gene>
<keyword evidence="2" id="KW-0472">Membrane</keyword>
<keyword evidence="2" id="KW-0812">Transmembrane</keyword>
<dbReference type="Proteomes" id="UP000822993">
    <property type="component" value="Unassembled WGS sequence"/>
</dbReference>
<feature type="region of interest" description="Disordered" evidence="1">
    <location>
        <begin position="77"/>
        <end position="111"/>
    </location>
</feature>
<feature type="transmembrane region" description="Helical" evidence="2">
    <location>
        <begin position="51"/>
        <end position="71"/>
    </location>
</feature>
<evidence type="ECO:0000256" key="2">
    <source>
        <dbReference type="SAM" id="Phobius"/>
    </source>
</evidence>
<dbReference type="RefSeq" id="WP_193718074.1">
    <property type="nucleotide sequence ID" value="NZ_JACSPN010000001.1"/>
</dbReference>